<sequence length="67" mass="6944">DSLHGRRVVAVAGGADKTDALAAVLNGGILKGLVTVEQTARALVERAERVDAQARPTRRAGALKVVK</sequence>
<proteinExistence type="predicted"/>
<dbReference type="EMBL" id="JABXXQ010000918">
    <property type="protein sequence ID" value="NVN32525.1"/>
    <property type="molecule type" value="Genomic_DNA"/>
</dbReference>
<dbReference type="Pfam" id="PF04198">
    <property type="entry name" value="Sugar-bind"/>
    <property type="match status" value="1"/>
</dbReference>
<accession>A0A850NY06</accession>
<feature type="non-terminal residue" evidence="2">
    <location>
        <position position="1"/>
    </location>
</feature>
<dbReference type="Proteomes" id="UP000565205">
    <property type="component" value="Unassembled WGS sequence"/>
</dbReference>
<dbReference type="SUPFAM" id="SSF100950">
    <property type="entry name" value="NagB/RpiA/CoA transferase-like"/>
    <property type="match status" value="1"/>
</dbReference>
<evidence type="ECO:0000313" key="2">
    <source>
        <dbReference type="EMBL" id="NVN32525.1"/>
    </source>
</evidence>
<gene>
    <name evidence="2" type="ORF">HUK83_19540</name>
</gene>
<dbReference type="RefSeq" id="WP_218062256.1">
    <property type="nucleotide sequence ID" value="NZ_JABXXQ010000918.1"/>
</dbReference>
<name>A0A850NY06_9PROT</name>
<dbReference type="GO" id="GO:0030246">
    <property type="term" value="F:carbohydrate binding"/>
    <property type="evidence" value="ECO:0007669"/>
    <property type="project" value="InterPro"/>
</dbReference>
<evidence type="ECO:0000313" key="3">
    <source>
        <dbReference type="Proteomes" id="UP000565205"/>
    </source>
</evidence>
<dbReference type="AlphaFoldDB" id="A0A850NY06"/>
<evidence type="ECO:0000259" key="1">
    <source>
        <dbReference type="Pfam" id="PF04198"/>
    </source>
</evidence>
<dbReference type="InterPro" id="IPR037171">
    <property type="entry name" value="NagB/RpiA_transferase-like"/>
</dbReference>
<dbReference type="Gene3D" id="3.40.50.1360">
    <property type="match status" value="1"/>
</dbReference>
<comment type="caution">
    <text evidence="2">The sequence shown here is derived from an EMBL/GenBank/DDBJ whole genome shotgun (WGS) entry which is preliminary data.</text>
</comment>
<feature type="domain" description="Sugar-binding" evidence="1">
    <location>
        <begin position="6"/>
        <end position="44"/>
    </location>
</feature>
<protein>
    <recommendedName>
        <fullName evidence="1">Sugar-binding domain-containing protein</fullName>
    </recommendedName>
</protein>
<reference evidence="2 3" key="1">
    <citation type="submission" date="2020-06" db="EMBL/GenBank/DDBJ databases">
        <title>Description of novel acetic acid bacteria.</title>
        <authorList>
            <person name="Sombolestani A."/>
        </authorList>
    </citation>
    <scope>NUCLEOTIDE SEQUENCE [LARGE SCALE GENOMIC DNA]</scope>
    <source>
        <strain evidence="2 3">LMG 26838</strain>
    </source>
</reference>
<organism evidence="2 3">
    <name type="scientific">Endobacter medicaginis</name>
    <dbReference type="NCBI Taxonomy" id="1181271"/>
    <lineage>
        <taxon>Bacteria</taxon>
        <taxon>Pseudomonadati</taxon>
        <taxon>Pseudomonadota</taxon>
        <taxon>Alphaproteobacteria</taxon>
        <taxon>Acetobacterales</taxon>
        <taxon>Acetobacteraceae</taxon>
        <taxon>Endobacter</taxon>
    </lineage>
</organism>
<dbReference type="InterPro" id="IPR007324">
    <property type="entry name" value="Sugar-bd_dom_put"/>
</dbReference>